<keyword evidence="2" id="KW-1185">Reference proteome</keyword>
<accession>A0A0D0CU16</accession>
<organism evidence="1 2">
    <name type="scientific">Collybiopsis luxurians FD-317 M1</name>
    <dbReference type="NCBI Taxonomy" id="944289"/>
    <lineage>
        <taxon>Eukaryota</taxon>
        <taxon>Fungi</taxon>
        <taxon>Dikarya</taxon>
        <taxon>Basidiomycota</taxon>
        <taxon>Agaricomycotina</taxon>
        <taxon>Agaricomycetes</taxon>
        <taxon>Agaricomycetidae</taxon>
        <taxon>Agaricales</taxon>
        <taxon>Marasmiineae</taxon>
        <taxon>Omphalotaceae</taxon>
        <taxon>Collybiopsis</taxon>
        <taxon>Collybiopsis luxurians</taxon>
    </lineage>
</organism>
<dbReference type="AlphaFoldDB" id="A0A0D0CU16"/>
<name>A0A0D0CU16_9AGAR</name>
<sequence>MQRDRHSLFSGNCSVWQIAQRTSAIVTYPSFAPIPPCTVIDHGNAGCTRFIDGTPGLVAGWLNTALAIRWIVATDNVDTSMAISPRSIGHVGHFSAPCNATSCRLSLVFCVGNGVVLVTLTTQIENAPNPPLVVSSTFLRVKLALSTDMAFGVDRWTDMAYYVADPVVVYGVTVTAHEGLLVWNVYETCYDEDTCQLTYLDLQWTQRPRRGFDLKRIPFLQITSGLGSG</sequence>
<protein>
    <submittedName>
        <fullName evidence="1">Uncharacterized protein</fullName>
    </submittedName>
</protein>
<evidence type="ECO:0000313" key="1">
    <source>
        <dbReference type="EMBL" id="KIK62962.1"/>
    </source>
</evidence>
<evidence type="ECO:0000313" key="2">
    <source>
        <dbReference type="Proteomes" id="UP000053593"/>
    </source>
</evidence>
<dbReference type="Proteomes" id="UP000053593">
    <property type="component" value="Unassembled WGS sequence"/>
</dbReference>
<gene>
    <name evidence="1" type="ORF">GYMLUDRAFT_242045</name>
</gene>
<dbReference type="HOGENOM" id="CLU_1209947_0_0_1"/>
<dbReference type="EMBL" id="KN834765">
    <property type="protein sequence ID" value="KIK62962.1"/>
    <property type="molecule type" value="Genomic_DNA"/>
</dbReference>
<reference evidence="1 2" key="1">
    <citation type="submission" date="2014-04" db="EMBL/GenBank/DDBJ databases">
        <title>Evolutionary Origins and Diversification of the Mycorrhizal Mutualists.</title>
        <authorList>
            <consortium name="DOE Joint Genome Institute"/>
            <consortium name="Mycorrhizal Genomics Consortium"/>
            <person name="Kohler A."/>
            <person name="Kuo A."/>
            <person name="Nagy L.G."/>
            <person name="Floudas D."/>
            <person name="Copeland A."/>
            <person name="Barry K.W."/>
            <person name="Cichocki N."/>
            <person name="Veneault-Fourrey C."/>
            <person name="LaButti K."/>
            <person name="Lindquist E.A."/>
            <person name="Lipzen A."/>
            <person name="Lundell T."/>
            <person name="Morin E."/>
            <person name="Murat C."/>
            <person name="Riley R."/>
            <person name="Ohm R."/>
            <person name="Sun H."/>
            <person name="Tunlid A."/>
            <person name="Henrissat B."/>
            <person name="Grigoriev I.V."/>
            <person name="Hibbett D.S."/>
            <person name="Martin F."/>
        </authorList>
    </citation>
    <scope>NUCLEOTIDE SEQUENCE [LARGE SCALE GENOMIC DNA]</scope>
    <source>
        <strain evidence="1 2">FD-317 M1</strain>
    </source>
</reference>
<proteinExistence type="predicted"/>